<dbReference type="GO" id="GO:0005506">
    <property type="term" value="F:iron ion binding"/>
    <property type="evidence" value="ECO:0007669"/>
    <property type="project" value="InterPro"/>
</dbReference>
<evidence type="ECO:0000313" key="14">
    <source>
        <dbReference type="EMBL" id="KAJ7198522.1"/>
    </source>
</evidence>
<dbReference type="PANTHER" id="PTHR24305:SF166">
    <property type="entry name" value="CYTOCHROME P450 12A4, MITOCHONDRIAL-RELATED"/>
    <property type="match status" value="1"/>
</dbReference>
<evidence type="ECO:0000256" key="8">
    <source>
        <dbReference type="ARBA" id="ARBA00022989"/>
    </source>
</evidence>
<dbReference type="PANTHER" id="PTHR24305">
    <property type="entry name" value="CYTOCHROME P450"/>
    <property type="match status" value="1"/>
</dbReference>
<keyword evidence="15" id="KW-1185">Reference proteome</keyword>
<reference evidence="14" key="1">
    <citation type="submission" date="2023-03" db="EMBL/GenBank/DDBJ databases">
        <title>Massive genome expansion in bonnet fungi (Mycena s.s.) driven by repeated elements and novel gene families across ecological guilds.</title>
        <authorList>
            <consortium name="Lawrence Berkeley National Laboratory"/>
            <person name="Harder C.B."/>
            <person name="Miyauchi S."/>
            <person name="Viragh M."/>
            <person name="Kuo A."/>
            <person name="Thoen E."/>
            <person name="Andreopoulos B."/>
            <person name="Lu D."/>
            <person name="Skrede I."/>
            <person name="Drula E."/>
            <person name="Henrissat B."/>
            <person name="Morin E."/>
            <person name="Kohler A."/>
            <person name="Barry K."/>
            <person name="LaButti K."/>
            <person name="Morin E."/>
            <person name="Salamov A."/>
            <person name="Lipzen A."/>
            <person name="Mereny Z."/>
            <person name="Hegedus B."/>
            <person name="Baldrian P."/>
            <person name="Stursova M."/>
            <person name="Weitz H."/>
            <person name="Taylor A."/>
            <person name="Grigoriev I.V."/>
            <person name="Nagy L.G."/>
            <person name="Martin F."/>
            <person name="Kauserud H."/>
        </authorList>
    </citation>
    <scope>NUCLEOTIDE SEQUENCE</scope>
    <source>
        <strain evidence="14">9144</strain>
    </source>
</reference>
<evidence type="ECO:0000256" key="3">
    <source>
        <dbReference type="ARBA" id="ARBA00004721"/>
    </source>
</evidence>
<dbReference type="InterPro" id="IPR002403">
    <property type="entry name" value="Cyt_P450_E_grp-IV"/>
</dbReference>
<evidence type="ECO:0000256" key="1">
    <source>
        <dbReference type="ARBA" id="ARBA00001971"/>
    </source>
</evidence>
<evidence type="ECO:0000256" key="5">
    <source>
        <dbReference type="ARBA" id="ARBA00022617"/>
    </source>
</evidence>
<keyword evidence="7 13" id="KW-0479">Metal-binding</keyword>
<dbReference type="InterPro" id="IPR036396">
    <property type="entry name" value="Cyt_P450_sf"/>
</dbReference>
<dbReference type="GO" id="GO:0016020">
    <property type="term" value="C:membrane"/>
    <property type="evidence" value="ECO:0007669"/>
    <property type="project" value="UniProtKB-SubCell"/>
</dbReference>
<keyword evidence="11" id="KW-0503">Monooxygenase</keyword>
<evidence type="ECO:0000256" key="10">
    <source>
        <dbReference type="ARBA" id="ARBA00023004"/>
    </source>
</evidence>
<dbReference type="Gene3D" id="1.10.630.10">
    <property type="entry name" value="Cytochrome P450"/>
    <property type="match status" value="1"/>
</dbReference>
<dbReference type="InterPro" id="IPR050121">
    <property type="entry name" value="Cytochrome_P450_monoxygenase"/>
</dbReference>
<accession>A0AAD6UZ73</accession>
<evidence type="ECO:0000256" key="7">
    <source>
        <dbReference type="ARBA" id="ARBA00022723"/>
    </source>
</evidence>
<evidence type="ECO:0000256" key="4">
    <source>
        <dbReference type="ARBA" id="ARBA00010617"/>
    </source>
</evidence>
<evidence type="ECO:0000313" key="15">
    <source>
        <dbReference type="Proteomes" id="UP001219525"/>
    </source>
</evidence>
<dbReference type="SUPFAM" id="SSF48264">
    <property type="entry name" value="Cytochrome P450"/>
    <property type="match status" value="1"/>
</dbReference>
<keyword evidence="10 13" id="KW-0408">Iron</keyword>
<organism evidence="14 15">
    <name type="scientific">Mycena pura</name>
    <dbReference type="NCBI Taxonomy" id="153505"/>
    <lineage>
        <taxon>Eukaryota</taxon>
        <taxon>Fungi</taxon>
        <taxon>Dikarya</taxon>
        <taxon>Basidiomycota</taxon>
        <taxon>Agaricomycotina</taxon>
        <taxon>Agaricomycetes</taxon>
        <taxon>Agaricomycetidae</taxon>
        <taxon>Agaricales</taxon>
        <taxon>Marasmiineae</taxon>
        <taxon>Mycenaceae</taxon>
        <taxon>Mycena</taxon>
    </lineage>
</organism>
<evidence type="ECO:0000256" key="2">
    <source>
        <dbReference type="ARBA" id="ARBA00004370"/>
    </source>
</evidence>
<protein>
    <submittedName>
        <fullName evidence="14">Cytochrome P450</fullName>
    </submittedName>
</protein>
<dbReference type="GO" id="GO:0004497">
    <property type="term" value="F:monooxygenase activity"/>
    <property type="evidence" value="ECO:0007669"/>
    <property type="project" value="UniProtKB-KW"/>
</dbReference>
<dbReference type="Pfam" id="PF00067">
    <property type="entry name" value="p450"/>
    <property type="match status" value="1"/>
</dbReference>
<evidence type="ECO:0000256" key="6">
    <source>
        <dbReference type="ARBA" id="ARBA00022692"/>
    </source>
</evidence>
<sequence>MASDFRVLATAALLLLFIYARIRRSRSALANIRGPAPVSLWKGNLPQIFNINGWDFPAQIMAKYGRVAKMTGLFGNEVLYVSDPRVVRRVLLNFPPPPLVTESHNLINGDGLLGTMGSQHKKQRKMLNPLFAAKHVKSFTPMFFQMANKLRDTFLDGLQIKDEPRVLNMHYWSSRLTLELISQASFGRSLDPLTSEDSVHPYTVAVRAMLPAALPLSVLRIAVPYLKYLGTKGFRRWLVHNLPWPALNTMGKVVDVIYNTAVSTYEEKKTIKLDDRKDVMSVLLNGNKTASAEDRLGEYEVICQMGTLTAAANDTTPNAISRIFWHLGKDQDIQEKLRAEILAANLDLEQPDAAQLYEDLMALPYLDAVVRESLRLHSPVSMIQRRANADTTIPLWKPIIGVDGTEVTALNVPKGTDFILVIPSAHRDPEIWGEDASEYKPERWLTPLPDSVGDAALPGVYFQLLPFGGGFKACIGFKYAELQMKVMLYSFLSAFKLDLTNDKLVWNMHMVATPGVEGVKGSQLPMKLTAL</sequence>
<evidence type="ECO:0000256" key="9">
    <source>
        <dbReference type="ARBA" id="ARBA00023002"/>
    </source>
</evidence>
<evidence type="ECO:0000256" key="13">
    <source>
        <dbReference type="PIRSR" id="PIRSR602403-1"/>
    </source>
</evidence>
<comment type="cofactor">
    <cofactor evidence="1 13">
        <name>heme</name>
        <dbReference type="ChEBI" id="CHEBI:30413"/>
    </cofactor>
</comment>
<gene>
    <name evidence="14" type="ORF">GGX14DRAFT_181888</name>
</gene>
<dbReference type="EMBL" id="JARJCW010000072">
    <property type="protein sequence ID" value="KAJ7198522.1"/>
    <property type="molecule type" value="Genomic_DNA"/>
</dbReference>
<comment type="pathway">
    <text evidence="3">Secondary metabolite biosynthesis; terpenoid biosynthesis.</text>
</comment>
<keyword evidence="6" id="KW-0812">Transmembrane</keyword>
<dbReference type="PRINTS" id="PR00465">
    <property type="entry name" value="EP450IV"/>
</dbReference>
<comment type="subcellular location">
    <subcellularLocation>
        <location evidence="2">Membrane</location>
    </subcellularLocation>
</comment>
<keyword evidence="12" id="KW-0472">Membrane</keyword>
<keyword evidence="9" id="KW-0560">Oxidoreductase</keyword>
<name>A0AAD6UZ73_9AGAR</name>
<proteinExistence type="inferred from homology"/>
<dbReference type="InterPro" id="IPR001128">
    <property type="entry name" value="Cyt_P450"/>
</dbReference>
<keyword evidence="8" id="KW-1133">Transmembrane helix</keyword>
<dbReference type="PRINTS" id="PR00385">
    <property type="entry name" value="P450"/>
</dbReference>
<comment type="caution">
    <text evidence="14">The sequence shown here is derived from an EMBL/GenBank/DDBJ whole genome shotgun (WGS) entry which is preliminary data.</text>
</comment>
<dbReference type="Proteomes" id="UP001219525">
    <property type="component" value="Unassembled WGS sequence"/>
</dbReference>
<evidence type="ECO:0000256" key="12">
    <source>
        <dbReference type="ARBA" id="ARBA00023136"/>
    </source>
</evidence>
<dbReference type="GO" id="GO:0016705">
    <property type="term" value="F:oxidoreductase activity, acting on paired donors, with incorporation or reduction of molecular oxygen"/>
    <property type="evidence" value="ECO:0007669"/>
    <property type="project" value="InterPro"/>
</dbReference>
<dbReference type="AlphaFoldDB" id="A0AAD6UZ73"/>
<keyword evidence="5 13" id="KW-0349">Heme</keyword>
<evidence type="ECO:0000256" key="11">
    <source>
        <dbReference type="ARBA" id="ARBA00023033"/>
    </source>
</evidence>
<feature type="binding site" description="axial binding residue" evidence="13">
    <location>
        <position position="474"/>
    </location>
    <ligand>
        <name>heme</name>
        <dbReference type="ChEBI" id="CHEBI:30413"/>
    </ligand>
    <ligandPart>
        <name>Fe</name>
        <dbReference type="ChEBI" id="CHEBI:18248"/>
    </ligandPart>
</feature>
<dbReference type="GO" id="GO:0020037">
    <property type="term" value="F:heme binding"/>
    <property type="evidence" value="ECO:0007669"/>
    <property type="project" value="InterPro"/>
</dbReference>
<comment type="similarity">
    <text evidence="4">Belongs to the cytochrome P450 family.</text>
</comment>